<accession>A0A5C2SS29</accession>
<dbReference type="Gene3D" id="3.30.465.10">
    <property type="match status" value="1"/>
</dbReference>
<proteinExistence type="inferred from homology"/>
<evidence type="ECO:0000256" key="3">
    <source>
        <dbReference type="ARBA" id="ARBA00022630"/>
    </source>
</evidence>
<dbReference type="GO" id="GO:0016491">
    <property type="term" value="F:oxidoreductase activity"/>
    <property type="evidence" value="ECO:0007669"/>
    <property type="project" value="UniProtKB-KW"/>
</dbReference>
<sequence>MSSFDTFKAAFKGDLLTPGDAGYETAIARWARNAARKAAVVAFVKDAEDVSRAVTYAKQANLPIAIKGGGHNASGASSSEGGIVIDLSRYLNGVTVDAEKRLGYVGGGAIWETVDKTAIEHGLATVGGTVNHVSIGGYGWLSGAYGLAIDNLATVVTADGRILTANESENSDLFWGIRGAGSNFGVVTEFVLKLYPQRRTVYCGTVIYSPDTLEALLDVTQKWWNNGPSEKEGMIQVFTRGPGHQPCIALFIFYNGSEEEGRANYKDFFDLKPVADMSKEQPYEVLNTLQNHIAGPGQNVYMKGCFAPEPFPRALLPRVFARVVELSAPEAYTFGLLFEYFPLGKVNAVPDAATAYRRGLASNVLCAVYAKEESDAAFKYSRDAAHELTGMITGKKGEEIGYGNYSPDSEALPTGGSVPASKAEANFGSNYKRLQELKKKYDPELVFHKWFVITPAA</sequence>
<dbReference type="InterPro" id="IPR016169">
    <property type="entry name" value="FAD-bd_PCMH_sub2"/>
</dbReference>
<evidence type="ECO:0000313" key="8">
    <source>
        <dbReference type="Proteomes" id="UP000313359"/>
    </source>
</evidence>
<evidence type="ECO:0000256" key="1">
    <source>
        <dbReference type="ARBA" id="ARBA00001974"/>
    </source>
</evidence>
<dbReference type="EMBL" id="ML122250">
    <property type="protein sequence ID" value="RPD66672.1"/>
    <property type="molecule type" value="Genomic_DNA"/>
</dbReference>
<dbReference type="Pfam" id="PF01565">
    <property type="entry name" value="FAD_binding_4"/>
    <property type="match status" value="1"/>
</dbReference>
<reference evidence="7" key="1">
    <citation type="journal article" date="2018" name="Genome Biol. Evol.">
        <title>Genomics and development of Lentinus tigrinus, a white-rot wood-decaying mushroom with dimorphic fruiting bodies.</title>
        <authorList>
            <person name="Wu B."/>
            <person name="Xu Z."/>
            <person name="Knudson A."/>
            <person name="Carlson A."/>
            <person name="Chen N."/>
            <person name="Kovaka S."/>
            <person name="LaButti K."/>
            <person name="Lipzen A."/>
            <person name="Pennachio C."/>
            <person name="Riley R."/>
            <person name="Schakwitz W."/>
            <person name="Umezawa K."/>
            <person name="Ohm R.A."/>
            <person name="Grigoriev I.V."/>
            <person name="Nagy L.G."/>
            <person name="Gibbons J."/>
            <person name="Hibbett D."/>
        </authorList>
    </citation>
    <scope>NUCLEOTIDE SEQUENCE [LARGE SCALE GENOMIC DNA]</scope>
    <source>
        <strain evidence="7">ALCF2SS1-6</strain>
    </source>
</reference>
<dbReference type="GO" id="GO:0071949">
    <property type="term" value="F:FAD binding"/>
    <property type="evidence" value="ECO:0007669"/>
    <property type="project" value="InterPro"/>
</dbReference>
<feature type="domain" description="FAD-binding PCMH-type" evidence="6">
    <location>
        <begin position="33"/>
        <end position="197"/>
    </location>
</feature>
<dbReference type="PANTHER" id="PTHR42973:SF39">
    <property type="entry name" value="FAD-BINDING PCMH-TYPE DOMAIN-CONTAINING PROTEIN"/>
    <property type="match status" value="1"/>
</dbReference>
<dbReference type="InterPro" id="IPR016166">
    <property type="entry name" value="FAD-bd_PCMH"/>
</dbReference>
<comment type="similarity">
    <text evidence="2">Belongs to the oxygen-dependent FAD-linked oxidoreductase family.</text>
</comment>
<dbReference type="InterPro" id="IPR012951">
    <property type="entry name" value="BBE"/>
</dbReference>
<dbReference type="Gene3D" id="3.30.43.10">
    <property type="entry name" value="Uridine Diphospho-n-acetylenolpyruvylglucosamine Reductase, domain 2"/>
    <property type="match status" value="1"/>
</dbReference>
<keyword evidence="4" id="KW-0274">FAD</keyword>
<dbReference type="Pfam" id="PF08031">
    <property type="entry name" value="BBE"/>
    <property type="match status" value="1"/>
</dbReference>
<dbReference type="InterPro" id="IPR006094">
    <property type="entry name" value="Oxid_FAD_bind_N"/>
</dbReference>
<evidence type="ECO:0000259" key="6">
    <source>
        <dbReference type="PROSITE" id="PS51387"/>
    </source>
</evidence>
<gene>
    <name evidence="7" type="ORF">L227DRAFT_618237</name>
</gene>
<dbReference type="PANTHER" id="PTHR42973">
    <property type="entry name" value="BINDING OXIDOREDUCTASE, PUTATIVE (AFU_ORTHOLOGUE AFUA_1G17690)-RELATED"/>
    <property type="match status" value="1"/>
</dbReference>
<comment type="cofactor">
    <cofactor evidence="1">
        <name>FAD</name>
        <dbReference type="ChEBI" id="CHEBI:57692"/>
    </cofactor>
</comment>
<evidence type="ECO:0000256" key="2">
    <source>
        <dbReference type="ARBA" id="ARBA00005466"/>
    </source>
</evidence>
<dbReference type="AlphaFoldDB" id="A0A5C2SS29"/>
<name>A0A5C2SS29_9APHY</name>
<keyword evidence="5" id="KW-0560">Oxidoreductase</keyword>
<evidence type="ECO:0000256" key="5">
    <source>
        <dbReference type="ARBA" id="ARBA00023002"/>
    </source>
</evidence>
<dbReference type="OrthoDB" id="415825at2759"/>
<keyword evidence="3" id="KW-0285">Flavoprotein</keyword>
<dbReference type="InterPro" id="IPR050416">
    <property type="entry name" value="FAD-linked_Oxidoreductase"/>
</dbReference>
<dbReference type="STRING" id="1328759.A0A5C2SS29"/>
<dbReference type="SUPFAM" id="SSF56176">
    <property type="entry name" value="FAD-binding/transporter-associated domain-like"/>
    <property type="match status" value="1"/>
</dbReference>
<organism evidence="7 8">
    <name type="scientific">Lentinus tigrinus ALCF2SS1-6</name>
    <dbReference type="NCBI Taxonomy" id="1328759"/>
    <lineage>
        <taxon>Eukaryota</taxon>
        <taxon>Fungi</taxon>
        <taxon>Dikarya</taxon>
        <taxon>Basidiomycota</taxon>
        <taxon>Agaricomycotina</taxon>
        <taxon>Agaricomycetes</taxon>
        <taxon>Polyporales</taxon>
        <taxon>Polyporaceae</taxon>
        <taxon>Lentinus</taxon>
    </lineage>
</organism>
<keyword evidence="8" id="KW-1185">Reference proteome</keyword>
<evidence type="ECO:0000313" key="7">
    <source>
        <dbReference type="EMBL" id="RPD66672.1"/>
    </source>
</evidence>
<dbReference type="Proteomes" id="UP000313359">
    <property type="component" value="Unassembled WGS sequence"/>
</dbReference>
<evidence type="ECO:0000256" key="4">
    <source>
        <dbReference type="ARBA" id="ARBA00022827"/>
    </source>
</evidence>
<protein>
    <submittedName>
        <fullName evidence="7">FAD-binding domain-containing protein</fullName>
    </submittedName>
</protein>
<dbReference type="InterPro" id="IPR036318">
    <property type="entry name" value="FAD-bd_PCMH-like_sf"/>
</dbReference>
<dbReference type="Gene3D" id="3.40.462.20">
    <property type="match status" value="1"/>
</dbReference>
<dbReference type="PROSITE" id="PS51387">
    <property type="entry name" value="FAD_PCMH"/>
    <property type="match status" value="1"/>
</dbReference>
<dbReference type="InterPro" id="IPR016167">
    <property type="entry name" value="FAD-bd_PCMH_sub1"/>
</dbReference>